<reference evidence="1" key="1">
    <citation type="submission" date="2021-08" db="EMBL/GenBank/DDBJ databases">
        <title>The first chromosome-level gecko genome reveals the dynamic sex chromosomes of Neotropical dwarf geckos (Sphaerodactylidae: Sphaerodactylus).</title>
        <authorList>
            <person name="Pinto B.J."/>
            <person name="Keating S.E."/>
            <person name="Gamble T."/>
        </authorList>
    </citation>
    <scope>NUCLEOTIDE SEQUENCE</scope>
    <source>
        <strain evidence="1">TG3544</strain>
    </source>
</reference>
<accession>A0ACB8EW26</accession>
<sequence>MEAVKKVRRFVPNDGTVVLRVCTKMPRCACDVGFCLWRFVSQPAGAIVGVCACVPLCLTVVVSRKGGGWFLAVHCWQCVHCFVSDSVFLEEGTSAPETVPFFLPVYWRTFFLELGGISQALRSNPSPETGHSRQLKQP</sequence>
<gene>
    <name evidence="1" type="ORF">K3G42_011902</name>
</gene>
<evidence type="ECO:0000313" key="2">
    <source>
        <dbReference type="Proteomes" id="UP000827872"/>
    </source>
</evidence>
<keyword evidence="2" id="KW-1185">Reference proteome</keyword>
<dbReference type="EMBL" id="CM037628">
    <property type="protein sequence ID" value="KAH7996898.1"/>
    <property type="molecule type" value="Genomic_DNA"/>
</dbReference>
<dbReference type="Proteomes" id="UP000827872">
    <property type="component" value="Linkage Group LG15"/>
</dbReference>
<organism evidence="1 2">
    <name type="scientific">Sphaerodactylus townsendi</name>
    <dbReference type="NCBI Taxonomy" id="933632"/>
    <lineage>
        <taxon>Eukaryota</taxon>
        <taxon>Metazoa</taxon>
        <taxon>Chordata</taxon>
        <taxon>Craniata</taxon>
        <taxon>Vertebrata</taxon>
        <taxon>Euteleostomi</taxon>
        <taxon>Lepidosauria</taxon>
        <taxon>Squamata</taxon>
        <taxon>Bifurcata</taxon>
        <taxon>Gekkota</taxon>
        <taxon>Sphaerodactylidae</taxon>
        <taxon>Sphaerodactylus</taxon>
    </lineage>
</organism>
<protein>
    <submittedName>
        <fullName evidence="1">Uncharacterized protein</fullName>
    </submittedName>
</protein>
<name>A0ACB8EW26_9SAUR</name>
<evidence type="ECO:0000313" key="1">
    <source>
        <dbReference type="EMBL" id="KAH7996898.1"/>
    </source>
</evidence>
<comment type="caution">
    <text evidence="1">The sequence shown here is derived from an EMBL/GenBank/DDBJ whole genome shotgun (WGS) entry which is preliminary data.</text>
</comment>
<proteinExistence type="predicted"/>